<feature type="transmembrane region" description="Helical" evidence="2">
    <location>
        <begin position="57"/>
        <end position="78"/>
    </location>
</feature>
<protein>
    <submittedName>
        <fullName evidence="3">Uncharacterized protein</fullName>
    </submittedName>
</protein>
<comment type="similarity">
    <text evidence="1">Belongs to the major facilitator superfamily. Phosphate:H(+) symporter (TC 2.A.1.9) family.</text>
</comment>
<comment type="caution">
    <text evidence="3">The sequence shown here is derived from an EMBL/GenBank/DDBJ whole genome shotgun (WGS) entry which is preliminary data.</text>
</comment>
<name>A0A699R1W7_TANCI</name>
<keyword evidence="2" id="KW-0472">Membrane</keyword>
<dbReference type="EMBL" id="BKCJ011071160">
    <property type="protein sequence ID" value="GFC79585.1"/>
    <property type="molecule type" value="Genomic_DNA"/>
</dbReference>
<dbReference type="Gene3D" id="1.20.1250.20">
    <property type="entry name" value="MFS general substrate transporter like domains"/>
    <property type="match status" value="1"/>
</dbReference>
<evidence type="ECO:0000256" key="2">
    <source>
        <dbReference type="SAM" id="Phobius"/>
    </source>
</evidence>
<evidence type="ECO:0000313" key="3">
    <source>
        <dbReference type="EMBL" id="GFC79585.1"/>
    </source>
</evidence>
<sequence length="177" mass="18832">EIDTDHEDEAIATANNNKSSIFHFPHLLLGAIAMFFYVGVEVIAGDTIISYGSAQGFALSTATLFASCTLGAMILACWGEEWVASSAYNSGNAAPPERAMTSNEEPNLVKRPRSAIANGQMAGKTRELASPKSEINITEGRPLVKSAPRVKSTPAIVESCNAFSCEMYLGIVTIPMT</sequence>
<keyword evidence="2" id="KW-1133">Transmembrane helix</keyword>
<feature type="transmembrane region" description="Helical" evidence="2">
    <location>
        <begin position="27"/>
        <end position="51"/>
    </location>
</feature>
<feature type="non-terminal residue" evidence="3">
    <location>
        <position position="1"/>
    </location>
</feature>
<keyword evidence="2" id="KW-0812">Transmembrane</keyword>
<proteinExistence type="inferred from homology"/>
<gene>
    <name evidence="3" type="ORF">Tci_851555</name>
</gene>
<accession>A0A699R1W7</accession>
<dbReference type="AlphaFoldDB" id="A0A699R1W7"/>
<reference evidence="3" key="1">
    <citation type="journal article" date="2019" name="Sci. Rep.">
        <title>Draft genome of Tanacetum cinerariifolium, the natural source of mosquito coil.</title>
        <authorList>
            <person name="Yamashiro T."/>
            <person name="Shiraishi A."/>
            <person name="Satake H."/>
            <person name="Nakayama K."/>
        </authorList>
    </citation>
    <scope>NUCLEOTIDE SEQUENCE</scope>
</reference>
<dbReference type="InterPro" id="IPR036259">
    <property type="entry name" value="MFS_trans_sf"/>
</dbReference>
<organism evidence="3">
    <name type="scientific">Tanacetum cinerariifolium</name>
    <name type="common">Dalmatian daisy</name>
    <name type="synonym">Chrysanthemum cinerariifolium</name>
    <dbReference type="NCBI Taxonomy" id="118510"/>
    <lineage>
        <taxon>Eukaryota</taxon>
        <taxon>Viridiplantae</taxon>
        <taxon>Streptophyta</taxon>
        <taxon>Embryophyta</taxon>
        <taxon>Tracheophyta</taxon>
        <taxon>Spermatophyta</taxon>
        <taxon>Magnoliopsida</taxon>
        <taxon>eudicotyledons</taxon>
        <taxon>Gunneridae</taxon>
        <taxon>Pentapetalae</taxon>
        <taxon>asterids</taxon>
        <taxon>campanulids</taxon>
        <taxon>Asterales</taxon>
        <taxon>Asteraceae</taxon>
        <taxon>Asteroideae</taxon>
        <taxon>Anthemideae</taxon>
        <taxon>Anthemidinae</taxon>
        <taxon>Tanacetum</taxon>
    </lineage>
</organism>
<evidence type="ECO:0000256" key="1">
    <source>
        <dbReference type="ARBA" id="ARBA00044504"/>
    </source>
</evidence>